<proteinExistence type="predicted"/>
<dbReference type="EMBL" id="BLXT01003087">
    <property type="protein sequence ID" value="GFO00431.1"/>
    <property type="molecule type" value="Genomic_DNA"/>
</dbReference>
<evidence type="ECO:0000313" key="3">
    <source>
        <dbReference type="Proteomes" id="UP000735302"/>
    </source>
</evidence>
<evidence type="ECO:0000313" key="2">
    <source>
        <dbReference type="EMBL" id="GFO00431.1"/>
    </source>
</evidence>
<dbReference type="Proteomes" id="UP000735302">
    <property type="component" value="Unassembled WGS sequence"/>
</dbReference>
<comment type="caution">
    <text evidence="2">The sequence shown here is derived from an EMBL/GenBank/DDBJ whole genome shotgun (WGS) entry which is preliminary data.</text>
</comment>
<accession>A0AAV3ZMV3</accession>
<gene>
    <name evidence="2" type="ORF">PoB_002693600</name>
</gene>
<organism evidence="2 3">
    <name type="scientific">Plakobranchus ocellatus</name>
    <dbReference type="NCBI Taxonomy" id="259542"/>
    <lineage>
        <taxon>Eukaryota</taxon>
        <taxon>Metazoa</taxon>
        <taxon>Spiralia</taxon>
        <taxon>Lophotrochozoa</taxon>
        <taxon>Mollusca</taxon>
        <taxon>Gastropoda</taxon>
        <taxon>Heterobranchia</taxon>
        <taxon>Euthyneura</taxon>
        <taxon>Panpulmonata</taxon>
        <taxon>Sacoglossa</taxon>
        <taxon>Placobranchoidea</taxon>
        <taxon>Plakobranchidae</taxon>
        <taxon>Plakobranchus</taxon>
    </lineage>
</organism>
<dbReference type="AlphaFoldDB" id="A0AAV3ZMV3"/>
<feature type="region of interest" description="Disordered" evidence="1">
    <location>
        <begin position="79"/>
        <end position="104"/>
    </location>
</feature>
<reference evidence="2 3" key="1">
    <citation type="journal article" date="2021" name="Elife">
        <title>Chloroplast acquisition without the gene transfer in kleptoplastic sea slugs, Plakobranchus ocellatus.</title>
        <authorList>
            <person name="Maeda T."/>
            <person name="Takahashi S."/>
            <person name="Yoshida T."/>
            <person name="Shimamura S."/>
            <person name="Takaki Y."/>
            <person name="Nagai Y."/>
            <person name="Toyoda A."/>
            <person name="Suzuki Y."/>
            <person name="Arimoto A."/>
            <person name="Ishii H."/>
            <person name="Satoh N."/>
            <person name="Nishiyama T."/>
            <person name="Hasebe M."/>
            <person name="Maruyama T."/>
            <person name="Minagawa J."/>
            <person name="Obokata J."/>
            <person name="Shigenobu S."/>
        </authorList>
    </citation>
    <scope>NUCLEOTIDE SEQUENCE [LARGE SCALE GENOMIC DNA]</scope>
</reference>
<evidence type="ECO:0000256" key="1">
    <source>
        <dbReference type="SAM" id="MobiDB-lite"/>
    </source>
</evidence>
<sequence length="104" mass="11441">MAETCTPQLITTAQGLVLFPLLVIEEKQSFVSESMIRPYCRARRQSLVYRDRNSNSSPCLTAIVPRSVLRLTSRSFDHGTVDSESHPIAGPSLSPPPRTDLNGA</sequence>
<keyword evidence="3" id="KW-1185">Reference proteome</keyword>
<name>A0AAV3ZMV3_9GAST</name>
<protein>
    <submittedName>
        <fullName evidence="2">Uncharacterized protein</fullName>
    </submittedName>
</protein>